<dbReference type="GO" id="GO:0005829">
    <property type="term" value="C:cytosol"/>
    <property type="evidence" value="ECO:0007669"/>
    <property type="project" value="UniProtKB-SubCell"/>
</dbReference>
<dbReference type="Proteomes" id="UP000494165">
    <property type="component" value="Unassembled WGS sequence"/>
</dbReference>
<dbReference type="InterPro" id="IPR016454">
    <property type="entry name" value="Cysteine_dSase"/>
</dbReference>
<evidence type="ECO:0000256" key="1">
    <source>
        <dbReference type="ARBA" id="ARBA00001933"/>
    </source>
</evidence>
<dbReference type="Gene3D" id="3.90.1150.10">
    <property type="entry name" value="Aspartate Aminotransferase, domain 1"/>
    <property type="match status" value="1"/>
</dbReference>
<dbReference type="PANTHER" id="PTHR11601">
    <property type="entry name" value="CYSTEINE DESULFURYLASE FAMILY MEMBER"/>
    <property type="match status" value="1"/>
</dbReference>
<comment type="similarity">
    <text evidence="3">Belongs to the class-V pyridoxal-phosphate-dependent aminotransferase family.</text>
</comment>
<dbReference type="PANTHER" id="PTHR11601:SF62">
    <property type="entry name" value="SELENOCYSTEINE LYASE"/>
    <property type="match status" value="1"/>
</dbReference>
<sequence length="417" mass="45942">MRSNNIYLDYNATTPLAPEVVDCLREVNPHYWGNPSSPYLRGLLVKEKIEEARTNIAKLVGTPHSEDIIFTSGGTESNNMVIFGTTKYLKEWNEKQKSPLSGIPHVITTNVEHDSVILPIKRLQEDGLIDVTIVPVTKKGVIVAEDLLSAVRPNTCLITMMMANNETGVIMPVAEIGRQLQRVNRKRIADGLIKILYHTDAAQAIGKIPVDVEDLLVDYLTIVGHKFYGPRIGSLYVRGPNSATPIYPMFYGGGQENGIRPGTENAPMTIGLGKAAALAAQFFNQNQSLFICFREYLEEKLKERFGECAVIHFRDPDIPFLPNTCSVSLLTNEKFSGSDILRKCHRVEASVGAACHSQDKPSAILSNSGLSPELARSTIRLSIGLLTSKSEIDDAVQDLANAIRILKDGKKKKENLS</sequence>
<dbReference type="OrthoDB" id="10250117at2759"/>
<comment type="cofactor">
    <cofactor evidence="1">
        <name>pyridoxal 5'-phosphate</name>
        <dbReference type="ChEBI" id="CHEBI:597326"/>
    </cofactor>
</comment>
<evidence type="ECO:0000256" key="7">
    <source>
        <dbReference type="ARBA" id="ARBA00022898"/>
    </source>
</evidence>
<evidence type="ECO:0000256" key="3">
    <source>
        <dbReference type="ARBA" id="ARBA00009236"/>
    </source>
</evidence>
<dbReference type="InterPro" id="IPR015421">
    <property type="entry name" value="PyrdxlP-dep_Trfase_major"/>
</dbReference>
<protein>
    <recommendedName>
        <fullName evidence="11">Selenocysteine lyase</fullName>
        <ecNumber evidence="10">4.4.1.16</ecNumber>
    </recommendedName>
</protein>
<dbReference type="Gene3D" id="1.10.260.50">
    <property type="match status" value="1"/>
</dbReference>
<evidence type="ECO:0000256" key="2">
    <source>
        <dbReference type="ARBA" id="ARBA00004514"/>
    </source>
</evidence>
<proteinExistence type="inferred from homology"/>
<keyword evidence="8" id="KW-0456">Lyase</keyword>
<keyword evidence="6" id="KW-0808">Transferase</keyword>
<reference evidence="13 14" key="1">
    <citation type="submission" date="2020-04" db="EMBL/GenBank/DDBJ databases">
        <authorList>
            <person name="Alioto T."/>
            <person name="Alioto T."/>
            <person name="Gomez Garrido J."/>
        </authorList>
    </citation>
    <scope>NUCLEOTIDE SEQUENCE [LARGE SCALE GENOMIC DNA]</scope>
</reference>
<organism evidence="13 14">
    <name type="scientific">Cloeon dipterum</name>
    <dbReference type="NCBI Taxonomy" id="197152"/>
    <lineage>
        <taxon>Eukaryota</taxon>
        <taxon>Metazoa</taxon>
        <taxon>Ecdysozoa</taxon>
        <taxon>Arthropoda</taxon>
        <taxon>Hexapoda</taxon>
        <taxon>Insecta</taxon>
        <taxon>Pterygota</taxon>
        <taxon>Palaeoptera</taxon>
        <taxon>Ephemeroptera</taxon>
        <taxon>Pisciforma</taxon>
        <taxon>Baetidae</taxon>
        <taxon>Cloeon</taxon>
    </lineage>
</organism>
<accession>A0A8S1D538</accession>
<evidence type="ECO:0000256" key="6">
    <source>
        <dbReference type="ARBA" id="ARBA00022679"/>
    </source>
</evidence>
<gene>
    <name evidence="13" type="ORF">CLODIP_2_CD02454</name>
</gene>
<evidence type="ECO:0000256" key="8">
    <source>
        <dbReference type="ARBA" id="ARBA00023239"/>
    </source>
</evidence>
<dbReference type="SUPFAM" id="SSF53383">
    <property type="entry name" value="PLP-dependent transferases"/>
    <property type="match status" value="1"/>
</dbReference>
<comment type="subunit">
    <text evidence="4">Homodimer.</text>
</comment>
<comment type="subcellular location">
    <subcellularLocation>
        <location evidence="2">Cytoplasm</location>
        <location evidence="2">Cytosol</location>
    </subcellularLocation>
</comment>
<dbReference type="EMBL" id="CADEPI010000130">
    <property type="protein sequence ID" value="CAB3376617.1"/>
    <property type="molecule type" value="Genomic_DNA"/>
</dbReference>
<evidence type="ECO:0000256" key="4">
    <source>
        <dbReference type="ARBA" id="ARBA00011738"/>
    </source>
</evidence>
<keyword evidence="5" id="KW-0963">Cytoplasm</keyword>
<evidence type="ECO:0000256" key="10">
    <source>
        <dbReference type="ARBA" id="ARBA00039054"/>
    </source>
</evidence>
<feature type="domain" description="Aminotransferase class V" evidence="12">
    <location>
        <begin position="6"/>
        <end position="393"/>
    </location>
</feature>
<comment type="function">
    <text evidence="9">Catalyzes the decomposition of L-selenocysteine to L-alanine and elemental selenium.</text>
</comment>
<evidence type="ECO:0000313" key="13">
    <source>
        <dbReference type="EMBL" id="CAB3376617.1"/>
    </source>
</evidence>
<name>A0A8S1D538_9INSE</name>
<dbReference type="InterPro" id="IPR015422">
    <property type="entry name" value="PyrdxlP-dep_Trfase_small"/>
</dbReference>
<dbReference type="AlphaFoldDB" id="A0A8S1D538"/>
<evidence type="ECO:0000256" key="5">
    <source>
        <dbReference type="ARBA" id="ARBA00022490"/>
    </source>
</evidence>
<keyword evidence="14" id="KW-1185">Reference proteome</keyword>
<dbReference type="Pfam" id="PF00266">
    <property type="entry name" value="Aminotran_5"/>
    <property type="match status" value="1"/>
</dbReference>
<dbReference type="PIRSF" id="PIRSF005572">
    <property type="entry name" value="NifS"/>
    <property type="match status" value="1"/>
</dbReference>
<evidence type="ECO:0000259" key="12">
    <source>
        <dbReference type="Pfam" id="PF00266"/>
    </source>
</evidence>
<dbReference type="InterPro" id="IPR015424">
    <property type="entry name" value="PyrdxlP-dep_Trfase"/>
</dbReference>
<dbReference type="InterPro" id="IPR000192">
    <property type="entry name" value="Aminotrans_V_dom"/>
</dbReference>
<dbReference type="Gene3D" id="3.40.640.10">
    <property type="entry name" value="Type I PLP-dependent aspartate aminotransferase-like (Major domain)"/>
    <property type="match status" value="1"/>
</dbReference>
<keyword evidence="7" id="KW-0663">Pyridoxal phosphate</keyword>
<dbReference type="GO" id="GO:0009000">
    <property type="term" value="F:selenocysteine lyase activity"/>
    <property type="evidence" value="ECO:0007669"/>
    <property type="project" value="UniProtKB-EC"/>
</dbReference>
<dbReference type="FunFam" id="3.40.640.10:FF:000083">
    <property type="entry name" value="Selenocysteine lyase"/>
    <property type="match status" value="1"/>
</dbReference>
<dbReference type="EC" id="4.4.1.16" evidence="10"/>
<evidence type="ECO:0000313" key="14">
    <source>
        <dbReference type="Proteomes" id="UP000494165"/>
    </source>
</evidence>
<dbReference type="GO" id="GO:0016740">
    <property type="term" value="F:transferase activity"/>
    <property type="evidence" value="ECO:0007669"/>
    <property type="project" value="UniProtKB-KW"/>
</dbReference>
<comment type="caution">
    <text evidence="13">The sequence shown here is derived from an EMBL/GenBank/DDBJ whole genome shotgun (WGS) entry which is preliminary data.</text>
</comment>
<evidence type="ECO:0000256" key="9">
    <source>
        <dbReference type="ARBA" id="ARBA00037407"/>
    </source>
</evidence>
<evidence type="ECO:0000256" key="11">
    <source>
        <dbReference type="ARBA" id="ARBA00040554"/>
    </source>
</evidence>